<keyword evidence="2" id="KW-1185">Reference proteome</keyword>
<comment type="caution">
    <text evidence="1">The sequence shown here is derived from an EMBL/GenBank/DDBJ whole genome shotgun (WGS) entry which is preliminary data.</text>
</comment>
<feature type="non-terminal residue" evidence="1">
    <location>
        <position position="1"/>
    </location>
</feature>
<organism evidence="1 2">
    <name type="scientific">Hygrophoropsis aurantiaca</name>
    <dbReference type="NCBI Taxonomy" id="72124"/>
    <lineage>
        <taxon>Eukaryota</taxon>
        <taxon>Fungi</taxon>
        <taxon>Dikarya</taxon>
        <taxon>Basidiomycota</taxon>
        <taxon>Agaricomycotina</taxon>
        <taxon>Agaricomycetes</taxon>
        <taxon>Agaricomycetidae</taxon>
        <taxon>Boletales</taxon>
        <taxon>Coniophorineae</taxon>
        <taxon>Hygrophoropsidaceae</taxon>
        <taxon>Hygrophoropsis</taxon>
    </lineage>
</organism>
<gene>
    <name evidence="1" type="ORF">BJ138DRAFT_985803</name>
</gene>
<reference evidence="1" key="1">
    <citation type="journal article" date="2021" name="New Phytol.">
        <title>Evolutionary innovations through gain and loss of genes in the ectomycorrhizal Boletales.</title>
        <authorList>
            <person name="Wu G."/>
            <person name="Miyauchi S."/>
            <person name="Morin E."/>
            <person name="Kuo A."/>
            <person name="Drula E."/>
            <person name="Varga T."/>
            <person name="Kohler A."/>
            <person name="Feng B."/>
            <person name="Cao Y."/>
            <person name="Lipzen A."/>
            <person name="Daum C."/>
            <person name="Hundley H."/>
            <person name="Pangilinan J."/>
            <person name="Johnson J."/>
            <person name="Barry K."/>
            <person name="LaButti K."/>
            <person name="Ng V."/>
            <person name="Ahrendt S."/>
            <person name="Min B."/>
            <person name="Choi I.G."/>
            <person name="Park H."/>
            <person name="Plett J.M."/>
            <person name="Magnuson J."/>
            <person name="Spatafora J.W."/>
            <person name="Nagy L.G."/>
            <person name="Henrissat B."/>
            <person name="Grigoriev I.V."/>
            <person name="Yang Z.L."/>
            <person name="Xu J."/>
            <person name="Martin F.M."/>
        </authorList>
    </citation>
    <scope>NUCLEOTIDE SEQUENCE</scope>
    <source>
        <strain evidence="1">ATCC 28755</strain>
    </source>
</reference>
<proteinExistence type="predicted"/>
<accession>A0ACB7ZR69</accession>
<name>A0ACB7ZR69_9AGAM</name>
<sequence>KLTRLIGVHRNTLRHYLKEYNIDYEHTPISDEDLDLLIRHFREHKPQSGLRYLSGSLRRHGLRIQ</sequence>
<evidence type="ECO:0000313" key="1">
    <source>
        <dbReference type="EMBL" id="KAH7903566.1"/>
    </source>
</evidence>
<feature type="non-terminal residue" evidence="1">
    <location>
        <position position="65"/>
    </location>
</feature>
<protein>
    <submittedName>
        <fullName evidence="1">Uncharacterized protein</fullName>
    </submittedName>
</protein>
<dbReference type="Proteomes" id="UP000790377">
    <property type="component" value="Unassembled WGS sequence"/>
</dbReference>
<dbReference type="EMBL" id="MU268886">
    <property type="protein sequence ID" value="KAH7903566.1"/>
    <property type="molecule type" value="Genomic_DNA"/>
</dbReference>
<evidence type="ECO:0000313" key="2">
    <source>
        <dbReference type="Proteomes" id="UP000790377"/>
    </source>
</evidence>